<dbReference type="STRING" id="1044.EH31_13740"/>
<evidence type="ECO:0008006" key="3">
    <source>
        <dbReference type="Google" id="ProtNLM"/>
    </source>
</evidence>
<dbReference type="Pfam" id="PF14281">
    <property type="entry name" value="PDDEXK_4"/>
    <property type="match status" value="1"/>
</dbReference>
<proteinExistence type="predicted"/>
<dbReference type="RefSeq" id="WP_034960919.1">
    <property type="nucleotide sequence ID" value="NZ_JMIW01000006.1"/>
</dbReference>
<evidence type="ECO:0000313" key="1">
    <source>
        <dbReference type="EMBL" id="KEO89095.1"/>
    </source>
</evidence>
<sequence>MVDGTNSAPTTEELESLFVNNELMSRIEAHLNRFNPIRVMKMERMEIRHSAILSWLLDPAESHGLDDKFLKAFLAEALRGKSLVGSPTALDIARADLRDAIVRREWQNIDIFIHSERNGWAFVVENKYDSKQHEGQLTKYLEKVPAGLGKQPDEVTVRGIFLTLHDEEPEDDRYAPIDYEAICRFLPRFLNQEAHLLTAEVRTFLQHYIEIIAEEVGMSAESSEMEKLARQLYRENKKVLDFIMDHGSGSDFAIAAEDLFGDDRDYLDEVKIEDQIVRFNHIDHKMVSFLPESWYIALGKDKYDWKGCEKWWAGYPLIVWMQLWPDADGTSGQLALYGEVGPLSEYEFRRDLIHAIQKAAAKLPRNRIMFQRAAADEGKQYSKFLKENFLKIKDVQDAEEIAAGMKKLLKKFQPELDAVGSVLPKFVKYGYEE</sequence>
<dbReference type="OrthoDB" id="1453311at2"/>
<evidence type="ECO:0000313" key="2">
    <source>
        <dbReference type="Proteomes" id="UP000027647"/>
    </source>
</evidence>
<gene>
    <name evidence="1" type="ORF">EH31_13740</name>
</gene>
<dbReference type="EMBL" id="JMIW01000006">
    <property type="protein sequence ID" value="KEO89095.1"/>
    <property type="molecule type" value="Genomic_DNA"/>
</dbReference>
<dbReference type="InterPro" id="IPR029470">
    <property type="entry name" value="PDDEXK_4"/>
</dbReference>
<name>A0A074M8M0_ERYLO</name>
<accession>A0A074M8M0</accession>
<dbReference type="eggNOG" id="ENOG5030F26">
    <property type="taxonomic scope" value="Bacteria"/>
</dbReference>
<dbReference type="Proteomes" id="UP000027647">
    <property type="component" value="Unassembled WGS sequence"/>
</dbReference>
<dbReference type="AlphaFoldDB" id="A0A074M8M0"/>
<comment type="caution">
    <text evidence="1">The sequence shown here is derived from an EMBL/GenBank/DDBJ whole genome shotgun (WGS) entry which is preliminary data.</text>
</comment>
<protein>
    <recommendedName>
        <fullName evidence="3">PD-(D/E)XK nuclease superfamily protein</fullName>
    </recommendedName>
</protein>
<keyword evidence="2" id="KW-1185">Reference proteome</keyword>
<organism evidence="1 2">
    <name type="scientific">Erythrobacter longus</name>
    <dbReference type="NCBI Taxonomy" id="1044"/>
    <lineage>
        <taxon>Bacteria</taxon>
        <taxon>Pseudomonadati</taxon>
        <taxon>Pseudomonadota</taxon>
        <taxon>Alphaproteobacteria</taxon>
        <taxon>Sphingomonadales</taxon>
        <taxon>Erythrobacteraceae</taxon>
        <taxon>Erythrobacter/Porphyrobacter group</taxon>
        <taxon>Erythrobacter</taxon>
    </lineage>
</organism>
<reference evidence="1 2" key="1">
    <citation type="submission" date="2014-04" db="EMBL/GenBank/DDBJ databases">
        <title>A comprehensive comparison of genomes of Erythrobacter spp. strains.</title>
        <authorList>
            <person name="Zheng Q."/>
        </authorList>
    </citation>
    <scope>NUCLEOTIDE SEQUENCE [LARGE SCALE GENOMIC DNA]</scope>
    <source>
        <strain evidence="1 2">DSM 6997</strain>
    </source>
</reference>